<feature type="domain" description="Bromo" evidence="4">
    <location>
        <begin position="30"/>
        <end position="105"/>
    </location>
</feature>
<gene>
    <name evidence="5" type="ORF">THRCLA_22971</name>
</gene>
<dbReference type="PRINTS" id="PR00503">
    <property type="entry name" value="BROMODOMAIN"/>
</dbReference>
<evidence type="ECO:0000313" key="5">
    <source>
        <dbReference type="EMBL" id="OQR86328.1"/>
    </source>
</evidence>
<proteinExistence type="predicted"/>
<dbReference type="AlphaFoldDB" id="A0A1V9YKU9"/>
<dbReference type="STRING" id="74557.A0A1V9YKU9"/>
<dbReference type="OrthoDB" id="21449at2759"/>
<dbReference type="GO" id="GO:0006338">
    <property type="term" value="P:chromatin remodeling"/>
    <property type="evidence" value="ECO:0007669"/>
    <property type="project" value="TreeGrafter"/>
</dbReference>
<dbReference type="InterPro" id="IPR050935">
    <property type="entry name" value="Bromo_chromatin_reader"/>
</dbReference>
<name>A0A1V9YKU9_9STRA</name>
<dbReference type="InterPro" id="IPR001487">
    <property type="entry name" value="Bromodomain"/>
</dbReference>
<accession>A0A1V9YKU9</accession>
<feature type="compositionally biased region" description="Basic residues" evidence="3">
    <location>
        <begin position="134"/>
        <end position="151"/>
    </location>
</feature>
<dbReference type="PANTHER" id="PTHR22880:SF225">
    <property type="entry name" value="BROMODOMAIN-CONTAINING PROTEIN BET-1-RELATED"/>
    <property type="match status" value="1"/>
</dbReference>
<dbReference type="Pfam" id="PF00439">
    <property type="entry name" value="Bromodomain"/>
    <property type="match status" value="1"/>
</dbReference>
<dbReference type="GO" id="GO:0006355">
    <property type="term" value="P:regulation of DNA-templated transcription"/>
    <property type="evidence" value="ECO:0007669"/>
    <property type="project" value="TreeGrafter"/>
</dbReference>
<keyword evidence="6" id="KW-1185">Reference proteome</keyword>
<evidence type="ECO:0000313" key="6">
    <source>
        <dbReference type="Proteomes" id="UP000243217"/>
    </source>
</evidence>
<organism evidence="5 6">
    <name type="scientific">Thraustotheca clavata</name>
    <dbReference type="NCBI Taxonomy" id="74557"/>
    <lineage>
        <taxon>Eukaryota</taxon>
        <taxon>Sar</taxon>
        <taxon>Stramenopiles</taxon>
        <taxon>Oomycota</taxon>
        <taxon>Saprolegniomycetes</taxon>
        <taxon>Saprolegniales</taxon>
        <taxon>Achlyaceae</taxon>
        <taxon>Thraustotheca</taxon>
    </lineage>
</organism>
<dbReference type="EMBL" id="JNBS01003535">
    <property type="protein sequence ID" value="OQR86328.1"/>
    <property type="molecule type" value="Genomic_DNA"/>
</dbReference>
<dbReference type="SUPFAM" id="SSF47370">
    <property type="entry name" value="Bromodomain"/>
    <property type="match status" value="1"/>
</dbReference>
<feature type="region of interest" description="Disordered" evidence="3">
    <location>
        <begin position="132"/>
        <end position="151"/>
    </location>
</feature>
<dbReference type="InterPro" id="IPR036427">
    <property type="entry name" value="Bromodomain-like_sf"/>
</dbReference>
<keyword evidence="1 2" id="KW-0103">Bromodomain</keyword>
<sequence>REREEAERLKPVLGMLLQEIKAISWKTWPIHNKPGNPFIEKFTRENCKALGVPNYFDYISTPMDLTRMAEKLQHMEYVELSLFSQDVALIVQNAKFFNPIGTPVHEMALEFEKHYQQRLEYYIQQGILDPEGSKKKKKKEKKKKKDKKKES</sequence>
<dbReference type="PANTHER" id="PTHR22880">
    <property type="entry name" value="FALZ-RELATED BROMODOMAIN-CONTAINING PROTEINS"/>
    <property type="match status" value="1"/>
</dbReference>
<dbReference type="Gene3D" id="1.20.920.10">
    <property type="entry name" value="Bromodomain-like"/>
    <property type="match status" value="1"/>
</dbReference>
<dbReference type="GO" id="GO:0005634">
    <property type="term" value="C:nucleus"/>
    <property type="evidence" value="ECO:0007669"/>
    <property type="project" value="TreeGrafter"/>
</dbReference>
<evidence type="ECO:0000256" key="2">
    <source>
        <dbReference type="PROSITE-ProRule" id="PRU00035"/>
    </source>
</evidence>
<evidence type="ECO:0000256" key="1">
    <source>
        <dbReference type="ARBA" id="ARBA00023117"/>
    </source>
</evidence>
<comment type="caution">
    <text evidence="5">The sequence shown here is derived from an EMBL/GenBank/DDBJ whole genome shotgun (WGS) entry which is preliminary data.</text>
</comment>
<dbReference type="PROSITE" id="PS50014">
    <property type="entry name" value="BROMODOMAIN_2"/>
    <property type="match status" value="1"/>
</dbReference>
<protein>
    <recommendedName>
        <fullName evidence="4">Bromo domain-containing protein</fullName>
    </recommendedName>
</protein>
<dbReference type="GO" id="GO:0000785">
    <property type="term" value="C:chromatin"/>
    <property type="evidence" value="ECO:0007669"/>
    <property type="project" value="TreeGrafter"/>
</dbReference>
<dbReference type="Proteomes" id="UP000243217">
    <property type="component" value="Unassembled WGS sequence"/>
</dbReference>
<evidence type="ECO:0000259" key="4">
    <source>
        <dbReference type="PROSITE" id="PS50014"/>
    </source>
</evidence>
<dbReference type="SMART" id="SM00297">
    <property type="entry name" value="BROMO"/>
    <property type="match status" value="1"/>
</dbReference>
<evidence type="ECO:0000256" key="3">
    <source>
        <dbReference type="SAM" id="MobiDB-lite"/>
    </source>
</evidence>
<reference evidence="5 6" key="1">
    <citation type="journal article" date="2014" name="Genome Biol. Evol.">
        <title>The secreted proteins of Achlya hypogyna and Thraustotheca clavata identify the ancestral oomycete secretome and reveal gene acquisitions by horizontal gene transfer.</title>
        <authorList>
            <person name="Misner I."/>
            <person name="Blouin N."/>
            <person name="Leonard G."/>
            <person name="Richards T.A."/>
            <person name="Lane C.E."/>
        </authorList>
    </citation>
    <scope>NUCLEOTIDE SEQUENCE [LARGE SCALE GENOMIC DNA]</scope>
    <source>
        <strain evidence="5 6">ATCC 34112</strain>
    </source>
</reference>
<feature type="non-terminal residue" evidence="5">
    <location>
        <position position="1"/>
    </location>
</feature>